<dbReference type="InterPro" id="IPR016064">
    <property type="entry name" value="NAD/diacylglycerol_kinase_sf"/>
</dbReference>
<keyword evidence="8" id="KW-0067">ATP-binding</keyword>
<dbReference type="Pfam" id="PF00781">
    <property type="entry name" value="DAGK_cat"/>
    <property type="match status" value="1"/>
</dbReference>
<dbReference type="SMART" id="SM00046">
    <property type="entry name" value="DAGKc"/>
    <property type="match status" value="1"/>
</dbReference>
<keyword evidence="10" id="KW-0443">Lipid metabolism</keyword>
<dbReference type="SUPFAM" id="SSF111331">
    <property type="entry name" value="NAD kinase/diacylglycerol kinase-like"/>
    <property type="match status" value="1"/>
</dbReference>
<comment type="similarity">
    <text evidence="2">Belongs to the diacylglycerol/lipid kinase family.</text>
</comment>
<dbReference type="RefSeq" id="WP_071164271.1">
    <property type="nucleotide sequence ID" value="NZ_CP017812.1"/>
</dbReference>
<dbReference type="PROSITE" id="PS50146">
    <property type="entry name" value="DAGK"/>
    <property type="match status" value="1"/>
</dbReference>
<keyword evidence="11" id="KW-0594">Phospholipid biosynthesis</keyword>
<accession>A0A1D9MKJ4</accession>
<dbReference type="KEGG" id="avu:BK816_05435"/>
<keyword evidence="12" id="KW-1208">Phospholipid metabolism</keyword>
<evidence type="ECO:0000256" key="3">
    <source>
        <dbReference type="ARBA" id="ARBA00022516"/>
    </source>
</evidence>
<evidence type="ECO:0000256" key="2">
    <source>
        <dbReference type="ARBA" id="ARBA00005983"/>
    </source>
</evidence>
<organism evidence="14 15">
    <name type="scientific">Boudabousia tangfeifanii</name>
    <dbReference type="NCBI Taxonomy" id="1912795"/>
    <lineage>
        <taxon>Bacteria</taxon>
        <taxon>Bacillati</taxon>
        <taxon>Actinomycetota</taxon>
        <taxon>Actinomycetes</taxon>
        <taxon>Actinomycetales</taxon>
        <taxon>Actinomycetaceae</taxon>
        <taxon>Boudabousia</taxon>
    </lineage>
</organism>
<dbReference type="Gene3D" id="2.60.200.40">
    <property type="match status" value="1"/>
</dbReference>
<gene>
    <name evidence="14" type="ORF">BK816_05435</name>
</gene>
<dbReference type="STRING" id="1912795.BK816_05435"/>
<comment type="cofactor">
    <cofactor evidence="1">
        <name>Mg(2+)</name>
        <dbReference type="ChEBI" id="CHEBI:18420"/>
    </cofactor>
</comment>
<evidence type="ECO:0000256" key="8">
    <source>
        <dbReference type="ARBA" id="ARBA00022840"/>
    </source>
</evidence>
<dbReference type="GO" id="GO:0005886">
    <property type="term" value="C:plasma membrane"/>
    <property type="evidence" value="ECO:0007669"/>
    <property type="project" value="TreeGrafter"/>
</dbReference>
<dbReference type="GO" id="GO:0016301">
    <property type="term" value="F:kinase activity"/>
    <property type="evidence" value="ECO:0007669"/>
    <property type="project" value="UniProtKB-KW"/>
</dbReference>
<reference evidence="14 15" key="1">
    <citation type="submission" date="2016-10" db="EMBL/GenBank/DDBJ databases">
        <title>Actinomyces aegypiusis sp. nov., isolated from the Aegypius monachus in Qinghai Tibet Plateau China.</title>
        <authorList>
            <person name="Wang Y."/>
        </authorList>
    </citation>
    <scope>NUCLEOTIDE SEQUENCE [LARGE SCALE GENOMIC DNA]</scope>
    <source>
        <strain evidence="14 15">VUL4_3</strain>
    </source>
</reference>
<evidence type="ECO:0000256" key="9">
    <source>
        <dbReference type="ARBA" id="ARBA00022842"/>
    </source>
</evidence>
<dbReference type="AlphaFoldDB" id="A0A1D9MKJ4"/>
<evidence type="ECO:0000256" key="1">
    <source>
        <dbReference type="ARBA" id="ARBA00001946"/>
    </source>
</evidence>
<dbReference type="Gene3D" id="3.40.50.10330">
    <property type="entry name" value="Probable inorganic polyphosphate/atp-NAD kinase, domain 1"/>
    <property type="match status" value="1"/>
</dbReference>
<evidence type="ECO:0000256" key="6">
    <source>
        <dbReference type="ARBA" id="ARBA00022741"/>
    </source>
</evidence>
<evidence type="ECO:0000256" key="12">
    <source>
        <dbReference type="ARBA" id="ARBA00023264"/>
    </source>
</evidence>
<keyword evidence="5" id="KW-0479">Metal-binding</keyword>
<evidence type="ECO:0000256" key="4">
    <source>
        <dbReference type="ARBA" id="ARBA00022679"/>
    </source>
</evidence>
<dbReference type="GO" id="GO:0005524">
    <property type="term" value="F:ATP binding"/>
    <property type="evidence" value="ECO:0007669"/>
    <property type="project" value="UniProtKB-KW"/>
</dbReference>
<dbReference type="EMBL" id="CP017812">
    <property type="protein sequence ID" value="AOZ72806.1"/>
    <property type="molecule type" value="Genomic_DNA"/>
</dbReference>
<evidence type="ECO:0000256" key="7">
    <source>
        <dbReference type="ARBA" id="ARBA00022777"/>
    </source>
</evidence>
<dbReference type="Proteomes" id="UP000176288">
    <property type="component" value="Chromosome"/>
</dbReference>
<name>A0A1D9MKJ4_9ACTO</name>
<dbReference type="Pfam" id="PF19279">
    <property type="entry name" value="YegS_C"/>
    <property type="match status" value="1"/>
</dbReference>
<evidence type="ECO:0000256" key="10">
    <source>
        <dbReference type="ARBA" id="ARBA00023098"/>
    </source>
</evidence>
<keyword evidence="4" id="KW-0808">Transferase</keyword>
<keyword evidence="6" id="KW-0547">Nucleotide-binding</keyword>
<evidence type="ECO:0000313" key="14">
    <source>
        <dbReference type="EMBL" id="AOZ72806.1"/>
    </source>
</evidence>
<dbReference type="InterPro" id="IPR017438">
    <property type="entry name" value="ATP-NAD_kinase_N"/>
</dbReference>
<keyword evidence="15" id="KW-1185">Reference proteome</keyword>
<evidence type="ECO:0000259" key="13">
    <source>
        <dbReference type="PROSITE" id="PS50146"/>
    </source>
</evidence>
<keyword evidence="7" id="KW-0418">Kinase</keyword>
<keyword evidence="3" id="KW-0444">Lipid biosynthesis</keyword>
<dbReference type="InterPro" id="IPR001206">
    <property type="entry name" value="Diacylglycerol_kinase_cat_dom"/>
</dbReference>
<keyword evidence="9" id="KW-0460">Magnesium</keyword>
<evidence type="ECO:0000256" key="11">
    <source>
        <dbReference type="ARBA" id="ARBA00023209"/>
    </source>
</evidence>
<feature type="domain" description="DAGKc" evidence="13">
    <location>
        <begin position="1"/>
        <end position="137"/>
    </location>
</feature>
<evidence type="ECO:0000313" key="15">
    <source>
        <dbReference type="Proteomes" id="UP000176288"/>
    </source>
</evidence>
<dbReference type="NCBIfam" id="TIGR00147">
    <property type="entry name" value="YegS/Rv2252/BmrU family lipid kinase"/>
    <property type="match status" value="1"/>
</dbReference>
<proteinExistence type="inferred from homology"/>
<dbReference type="InterPro" id="IPR050187">
    <property type="entry name" value="Lipid_Phosphate_FormReg"/>
</dbReference>
<protein>
    <recommendedName>
        <fullName evidence="13">DAGKc domain-containing protein</fullName>
    </recommendedName>
</protein>
<dbReference type="GO" id="GO:0046872">
    <property type="term" value="F:metal ion binding"/>
    <property type="evidence" value="ECO:0007669"/>
    <property type="project" value="UniProtKB-KW"/>
</dbReference>
<dbReference type="OrthoDB" id="142078at2"/>
<dbReference type="PANTHER" id="PTHR12358">
    <property type="entry name" value="SPHINGOSINE KINASE"/>
    <property type="match status" value="1"/>
</dbReference>
<dbReference type="GO" id="GO:0008654">
    <property type="term" value="P:phospholipid biosynthetic process"/>
    <property type="evidence" value="ECO:0007669"/>
    <property type="project" value="UniProtKB-KW"/>
</dbReference>
<dbReference type="PANTHER" id="PTHR12358:SF106">
    <property type="entry name" value="LIPID KINASE YEGS"/>
    <property type="match status" value="1"/>
</dbReference>
<dbReference type="InterPro" id="IPR045540">
    <property type="entry name" value="YegS/DAGK_C"/>
</dbReference>
<evidence type="ECO:0000256" key="5">
    <source>
        <dbReference type="ARBA" id="ARBA00022723"/>
    </source>
</evidence>
<dbReference type="InterPro" id="IPR005218">
    <property type="entry name" value="Diacylglycerol/lipid_kinase"/>
</dbReference>
<sequence length="308" mass="33393">MRLLFILNPTANGGRAAQLANKIRSFYLEHADDPRLGSTSPSLEIRLTEYPSHATRLAEENAKLFDVIVAVGGDGTINEVCRGLIAAKTGQLGVIPAGTGNDTATGLELPKTLAEALWAIHESPIRHLDYGTVNGQVFINSATVGFDALVASHGNRIKRVLKSHWAYVIGLFTALATYHFPKIQVPQDFPAGDDWAGTQRDLCLLAVCNGRYYGGGIEIVPGATLDDELLDLCLITNISKPRLLKLLPTILKGTHIKQKQYLRTWKTQQFSLPVLTPTLLGIDGEISEVAVGEVLHFELHPGGINFVG</sequence>